<keyword evidence="1" id="KW-0732">Signal</keyword>
<proteinExistence type="predicted"/>
<reference evidence="2" key="1">
    <citation type="submission" date="2019-01" db="EMBL/GenBank/DDBJ databases">
        <title>Whole Genome Sequencing for Putative Detection of Antimicrobial Resistance and Potential Virulence Factors in Chryseobacterium indologenes isolated from Nile Tilapia in Tanzania.</title>
        <authorList>
            <person name="Mwega E."/>
            <person name="Mutoloki S."/>
            <person name="Mugimba K."/>
            <person name="Colquhoun D."/>
            <person name="Mdegela R."/>
            <person name="Evensen O."/>
            <person name="Wasteson Y."/>
        </authorList>
    </citation>
    <scope>NUCLEOTIDE SEQUENCE [LARGE SCALE GENOMIC DNA]</scope>
    <source>
        <strain evidence="2">StR 01</strain>
    </source>
</reference>
<evidence type="ECO:0000313" key="2">
    <source>
        <dbReference type="EMBL" id="QBA22977.1"/>
    </source>
</evidence>
<protein>
    <submittedName>
        <fullName evidence="2">Uncharacterized protein</fullName>
    </submittedName>
</protein>
<gene>
    <name evidence="2" type="ORF">EU348_18065</name>
</gene>
<feature type="signal peptide" evidence="1">
    <location>
        <begin position="1"/>
        <end position="18"/>
    </location>
</feature>
<accession>A0A411DRK6</accession>
<feature type="chain" id="PRO_5019410163" evidence="1">
    <location>
        <begin position="19"/>
        <end position="200"/>
    </location>
</feature>
<organism evidence="2">
    <name type="scientific">Chryseobacterium indologenes</name>
    <name type="common">Flavobacterium indologenes</name>
    <dbReference type="NCBI Taxonomy" id="253"/>
    <lineage>
        <taxon>Bacteria</taxon>
        <taxon>Pseudomonadati</taxon>
        <taxon>Bacteroidota</taxon>
        <taxon>Flavobacteriia</taxon>
        <taxon>Flavobacteriales</taxon>
        <taxon>Weeksellaceae</taxon>
        <taxon>Chryseobacterium group</taxon>
        <taxon>Chryseobacterium</taxon>
    </lineage>
</organism>
<dbReference type="EMBL" id="CP035532">
    <property type="protein sequence ID" value="QBA22977.1"/>
    <property type="molecule type" value="Genomic_DNA"/>
</dbReference>
<evidence type="ECO:0000256" key="1">
    <source>
        <dbReference type="SAM" id="SignalP"/>
    </source>
</evidence>
<dbReference type="AlphaFoldDB" id="A0A411DRK6"/>
<name>A0A411DRK6_CHRID</name>
<sequence length="200" mass="22862">MKKLILGTLLCLSISVFAQSGNSMAGILQKIKSQSKIDTQDKAVYDLMDEFYQKNLQADNDEMTPEFTHKLQKAVSDSNTKNIHLLYLFLMYQQHISQAVAEGKKPDPVFQIETMNLLESETKEVYGKLPAIIYIFKAEALESGTKKEEAQITIANGLKEYPDSVPLKVYNYLNTKDETLRKDLIQNHPNHWMVQQFGIQ</sequence>